<sequence>MWQTMLDEELAELQQALAEYRALPAQSPNSSVTAGPS</sequence>
<proteinExistence type="predicted"/>
<name>A0A447TGA4_CHRVL</name>
<accession>A0A447TGA4</accession>
<protein>
    <submittedName>
        <fullName evidence="1">Uncharacterized protein</fullName>
    </submittedName>
</protein>
<dbReference type="EMBL" id="LR134182">
    <property type="protein sequence ID" value="VEB43960.1"/>
    <property type="molecule type" value="Genomic_DNA"/>
</dbReference>
<reference evidence="1 2" key="1">
    <citation type="submission" date="2018-12" db="EMBL/GenBank/DDBJ databases">
        <authorList>
            <consortium name="Pathogen Informatics"/>
        </authorList>
    </citation>
    <scope>NUCLEOTIDE SEQUENCE [LARGE SCALE GENOMIC DNA]</scope>
    <source>
        <strain evidence="1 2">NCTC9695</strain>
    </source>
</reference>
<gene>
    <name evidence="1" type="ORF">NCTC9695_04429</name>
</gene>
<evidence type="ECO:0000313" key="2">
    <source>
        <dbReference type="Proteomes" id="UP000275777"/>
    </source>
</evidence>
<dbReference type="Proteomes" id="UP000275777">
    <property type="component" value="Chromosome"/>
</dbReference>
<evidence type="ECO:0000313" key="1">
    <source>
        <dbReference type="EMBL" id="VEB43960.1"/>
    </source>
</evidence>
<organism evidence="1 2">
    <name type="scientific">Chromobacterium violaceum</name>
    <dbReference type="NCBI Taxonomy" id="536"/>
    <lineage>
        <taxon>Bacteria</taxon>
        <taxon>Pseudomonadati</taxon>
        <taxon>Pseudomonadota</taxon>
        <taxon>Betaproteobacteria</taxon>
        <taxon>Neisseriales</taxon>
        <taxon>Chromobacteriaceae</taxon>
        <taxon>Chromobacterium</taxon>
    </lineage>
</organism>
<dbReference type="AlphaFoldDB" id="A0A447TGA4"/>